<keyword evidence="3" id="KW-1185">Reference proteome</keyword>
<sequence length="144" mass="14718">MSVRFNAPPGWPVPSASWAPGDDWMPDPSWPTPPRGWTFWLVDRSPAADAGGADGVGTPRFGSAPRSTAATYASAPAASQSSAAAAYGTDRGSWLATLRARAASDSLVAATSSSSAAEPTRQRAGADSAWELDGLLASAGRLDL</sequence>
<dbReference type="Proteomes" id="UP001500730">
    <property type="component" value="Unassembled WGS sequence"/>
</dbReference>
<evidence type="ECO:0000256" key="1">
    <source>
        <dbReference type="SAM" id="MobiDB-lite"/>
    </source>
</evidence>
<organism evidence="2 3">
    <name type="scientific">Terrabacter carboxydivorans</name>
    <dbReference type="NCBI Taxonomy" id="619730"/>
    <lineage>
        <taxon>Bacteria</taxon>
        <taxon>Bacillati</taxon>
        <taxon>Actinomycetota</taxon>
        <taxon>Actinomycetes</taxon>
        <taxon>Micrococcales</taxon>
        <taxon>Intrasporangiaceae</taxon>
        <taxon>Terrabacter</taxon>
    </lineage>
</organism>
<name>A0ABN3KVI0_9MICO</name>
<proteinExistence type="predicted"/>
<reference evidence="2 3" key="1">
    <citation type="journal article" date="2019" name="Int. J. Syst. Evol. Microbiol.">
        <title>The Global Catalogue of Microorganisms (GCM) 10K type strain sequencing project: providing services to taxonomists for standard genome sequencing and annotation.</title>
        <authorList>
            <consortium name="The Broad Institute Genomics Platform"/>
            <consortium name="The Broad Institute Genome Sequencing Center for Infectious Disease"/>
            <person name="Wu L."/>
            <person name="Ma J."/>
        </authorList>
    </citation>
    <scope>NUCLEOTIDE SEQUENCE [LARGE SCALE GENOMIC DNA]</scope>
    <source>
        <strain evidence="2 3">JCM 16259</strain>
    </source>
</reference>
<feature type="region of interest" description="Disordered" evidence="1">
    <location>
        <begin position="1"/>
        <end position="30"/>
    </location>
</feature>
<accession>A0ABN3KVI0</accession>
<protein>
    <submittedName>
        <fullName evidence="2">Uncharacterized protein</fullName>
    </submittedName>
</protein>
<evidence type="ECO:0000313" key="3">
    <source>
        <dbReference type="Proteomes" id="UP001500730"/>
    </source>
</evidence>
<evidence type="ECO:0000313" key="2">
    <source>
        <dbReference type="EMBL" id="GAA2471099.1"/>
    </source>
</evidence>
<dbReference type="RefSeq" id="WP_344252729.1">
    <property type="nucleotide sequence ID" value="NZ_BAAARE010000002.1"/>
</dbReference>
<comment type="caution">
    <text evidence="2">The sequence shown here is derived from an EMBL/GenBank/DDBJ whole genome shotgun (WGS) entry which is preliminary data.</text>
</comment>
<dbReference type="EMBL" id="BAAARE010000002">
    <property type="protein sequence ID" value="GAA2471099.1"/>
    <property type="molecule type" value="Genomic_DNA"/>
</dbReference>
<gene>
    <name evidence="2" type="ORF">GCM10009858_05540</name>
</gene>